<feature type="domain" description="N-acetyltransferase" evidence="3">
    <location>
        <begin position="5"/>
        <end position="166"/>
    </location>
</feature>
<dbReference type="PANTHER" id="PTHR43420">
    <property type="entry name" value="ACETYLTRANSFERASE"/>
    <property type="match status" value="1"/>
</dbReference>
<dbReference type="Pfam" id="PF00583">
    <property type="entry name" value="Acetyltransf_1"/>
    <property type="match status" value="1"/>
</dbReference>
<dbReference type="InterPro" id="IPR016890">
    <property type="entry name" value="UCP028520"/>
</dbReference>
<comment type="caution">
    <text evidence="4">The sequence shown here is derived from an EMBL/GenBank/DDBJ whole genome shotgun (WGS) entry which is preliminary data.</text>
</comment>
<sequence length="166" mass="19156">MNQKPIFLDGKEKHISEVLKLNEELVHFLSPLDEISLKNLVDMSEMFKVVEVNGEVAAFLIAVREEKEYKSVNYLWFSKNYDRFLYIDRVVVSEKYQGMGIGKLIYNEVFSHAKNTGIDKITAEIDIKPENPVSLKFHKRFGFKEVGKQLVSDGKKEVSLQALEII</sequence>
<dbReference type="SUPFAM" id="SSF55729">
    <property type="entry name" value="Acyl-CoA N-acyltransferases (Nat)"/>
    <property type="match status" value="1"/>
</dbReference>
<dbReference type="EMBL" id="JAGGLI010000035">
    <property type="protein sequence ID" value="MBP2028650.1"/>
    <property type="molecule type" value="Genomic_DNA"/>
</dbReference>
<accession>A0ABS4KMU0</accession>
<dbReference type="Proteomes" id="UP001314903">
    <property type="component" value="Unassembled WGS sequence"/>
</dbReference>
<evidence type="ECO:0000313" key="4">
    <source>
        <dbReference type="EMBL" id="MBP2028650.1"/>
    </source>
</evidence>
<keyword evidence="2" id="KW-0012">Acyltransferase</keyword>
<dbReference type="InterPro" id="IPR000182">
    <property type="entry name" value="GNAT_dom"/>
</dbReference>
<keyword evidence="5" id="KW-1185">Reference proteome</keyword>
<dbReference type="PIRSF" id="PIRSF028520">
    <property type="entry name" value="UCP028520"/>
    <property type="match status" value="1"/>
</dbReference>
<dbReference type="Gene3D" id="3.40.630.30">
    <property type="match status" value="1"/>
</dbReference>
<reference evidence="4 5" key="1">
    <citation type="submission" date="2021-03" db="EMBL/GenBank/DDBJ databases">
        <title>Genomic Encyclopedia of Type Strains, Phase IV (KMG-IV): sequencing the most valuable type-strain genomes for metagenomic binning, comparative biology and taxonomic classification.</title>
        <authorList>
            <person name="Goeker M."/>
        </authorList>
    </citation>
    <scope>NUCLEOTIDE SEQUENCE [LARGE SCALE GENOMIC DNA]</scope>
    <source>
        <strain evidence="4 5">DSM 27512</strain>
    </source>
</reference>
<dbReference type="CDD" id="cd04301">
    <property type="entry name" value="NAT_SF"/>
    <property type="match status" value="1"/>
</dbReference>
<keyword evidence="1" id="KW-0808">Transferase</keyword>
<dbReference type="InterPro" id="IPR050680">
    <property type="entry name" value="YpeA/RimI_acetyltransf"/>
</dbReference>
<evidence type="ECO:0000256" key="1">
    <source>
        <dbReference type="ARBA" id="ARBA00022679"/>
    </source>
</evidence>
<name>A0ABS4KMU0_9FIRM</name>
<proteinExistence type="predicted"/>
<dbReference type="InterPro" id="IPR016181">
    <property type="entry name" value="Acyl_CoA_acyltransferase"/>
</dbReference>
<dbReference type="PROSITE" id="PS51186">
    <property type="entry name" value="GNAT"/>
    <property type="match status" value="1"/>
</dbReference>
<evidence type="ECO:0000259" key="3">
    <source>
        <dbReference type="PROSITE" id="PS51186"/>
    </source>
</evidence>
<gene>
    <name evidence="4" type="ORF">J2Z35_002480</name>
</gene>
<evidence type="ECO:0000313" key="5">
    <source>
        <dbReference type="Proteomes" id="UP001314903"/>
    </source>
</evidence>
<evidence type="ECO:0000256" key="2">
    <source>
        <dbReference type="ARBA" id="ARBA00023315"/>
    </source>
</evidence>
<organism evidence="4 5">
    <name type="scientific">Acetoanaerobium pronyense</name>
    <dbReference type="NCBI Taxonomy" id="1482736"/>
    <lineage>
        <taxon>Bacteria</taxon>
        <taxon>Bacillati</taxon>
        <taxon>Bacillota</taxon>
        <taxon>Clostridia</taxon>
        <taxon>Peptostreptococcales</taxon>
        <taxon>Filifactoraceae</taxon>
        <taxon>Acetoanaerobium</taxon>
    </lineage>
</organism>
<dbReference type="RefSeq" id="WP_209661711.1">
    <property type="nucleotide sequence ID" value="NZ_JAGGLI010000035.1"/>
</dbReference>
<protein>
    <submittedName>
        <fullName evidence="4">GNAT superfamily acetyltransferase</fullName>
    </submittedName>
</protein>